<proteinExistence type="predicted"/>
<dbReference type="Proteomes" id="UP000541136">
    <property type="component" value="Unassembled WGS sequence"/>
</dbReference>
<dbReference type="SUPFAM" id="SSF53474">
    <property type="entry name" value="alpha/beta-Hydrolases"/>
    <property type="match status" value="1"/>
</dbReference>
<dbReference type="InterPro" id="IPR001375">
    <property type="entry name" value="Peptidase_S9_cat"/>
</dbReference>
<dbReference type="GO" id="GO:0008236">
    <property type="term" value="F:serine-type peptidase activity"/>
    <property type="evidence" value="ECO:0007669"/>
    <property type="project" value="InterPro"/>
</dbReference>
<sequence length="407" mass="44695">MVEALERGHTRVQGFRDPEMDHQLMRQLGSVRYGGASIGECLAAAARIRDADPASWTEVFAEAGRRQSEDAAVRARNGHAVSARDQYLVACNSYRAAEYYCPVDDPRHREYGLASRQAFLSAMQWDEASCAELWFSHDGLRLPAYHIRGARSAGGRVLMIVSGFDGTLEESHLAYGRAALERGYDLLLFTGPGQMDTWRFNAASHFAPEFEGVGRQAVDYVLAQPGVDPRRLALMGISFGGYFASRIAAHEPRIRALIPNSPITDLHAYMVSFAGIDPATLPESDDFGVADLEHIPDAVMNAQTRAMSRNLMLRFGRPTFVQTYRRIKDFSLSADELAAIRCPSLALVGDGEGAEPLRQWRAFQDGVGGPCTPRLFTALEGADAHCQTSNLAFSAAVTMDWLDETLG</sequence>
<gene>
    <name evidence="2" type="ORF">HNR28_000369</name>
</gene>
<organism evidence="2 3">
    <name type="scientific">Castellaniella defragrans</name>
    <name type="common">Alcaligenes defragrans</name>
    <dbReference type="NCBI Taxonomy" id="75697"/>
    <lineage>
        <taxon>Bacteria</taxon>
        <taxon>Pseudomonadati</taxon>
        <taxon>Pseudomonadota</taxon>
        <taxon>Betaproteobacteria</taxon>
        <taxon>Burkholderiales</taxon>
        <taxon>Alcaligenaceae</taxon>
        <taxon>Castellaniella</taxon>
    </lineage>
</organism>
<accession>A0A7W9TKM8</accession>
<evidence type="ECO:0000313" key="3">
    <source>
        <dbReference type="Proteomes" id="UP000541136"/>
    </source>
</evidence>
<comment type="caution">
    <text evidence="2">The sequence shown here is derived from an EMBL/GenBank/DDBJ whole genome shotgun (WGS) entry which is preliminary data.</text>
</comment>
<dbReference type="PANTHER" id="PTHR22946">
    <property type="entry name" value="DIENELACTONE HYDROLASE DOMAIN-CONTAINING PROTEIN-RELATED"/>
    <property type="match status" value="1"/>
</dbReference>
<dbReference type="InterPro" id="IPR050261">
    <property type="entry name" value="FrsA_esterase"/>
</dbReference>
<dbReference type="EMBL" id="JACHIB010000002">
    <property type="protein sequence ID" value="MBB6082349.1"/>
    <property type="molecule type" value="Genomic_DNA"/>
</dbReference>
<name>A0A7W9TKM8_CASDE</name>
<dbReference type="Gene3D" id="3.40.50.1820">
    <property type="entry name" value="alpha/beta hydrolase"/>
    <property type="match status" value="1"/>
</dbReference>
<protein>
    <submittedName>
        <fullName evidence="2">Pimeloyl-ACP methyl ester carboxylesterase</fullName>
    </submittedName>
</protein>
<feature type="domain" description="Peptidase S9 prolyl oligopeptidase catalytic" evidence="1">
    <location>
        <begin position="217"/>
        <end position="272"/>
    </location>
</feature>
<dbReference type="GO" id="GO:0006508">
    <property type="term" value="P:proteolysis"/>
    <property type="evidence" value="ECO:0007669"/>
    <property type="project" value="InterPro"/>
</dbReference>
<evidence type="ECO:0000313" key="2">
    <source>
        <dbReference type="EMBL" id="MBB6082349.1"/>
    </source>
</evidence>
<reference evidence="2 3" key="1">
    <citation type="submission" date="2020-08" db="EMBL/GenBank/DDBJ databases">
        <title>Genomic Encyclopedia of Type Strains, Phase IV (KMG-IV): sequencing the most valuable type-strain genomes for metagenomic binning, comparative biology and taxonomic classification.</title>
        <authorList>
            <person name="Goeker M."/>
        </authorList>
    </citation>
    <scope>NUCLEOTIDE SEQUENCE [LARGE SCALE GENOMIC DNA]</scope>
    <source>
        <strain evidence="2 3">DSM 12141</strain>
    </source>
</reference>
<dbReference type="InterPro" id="IPR029058">
    <property type="entry name" value="AB_hydrolase_fold"/>
</dbReference>
<evidence type="ECO:0000259" key="1">
    <source>
        <dbReference type="Pfam" id="PF00326"/>
    </source>
</evidence>
<dbReference type="RefSeq" id="WP_043683053.1">
    <property type="nucleotide sequence ID" value="NZ_JACHIB010000002.1"/>
</dbReference>
<dbReference type="PANTHER" id="PTHR22946:SF12">
    <property type="entry name" value="CONIDIAL PIGMENT BIOSYNTHESIS PROTEIN AYG1 (AFU_ORTHOLOGUE AFUA_2G17550)"/>
    <property type="match status" value="1"/>
</dbReference>
<dbReference type="Pfam" id="PF00326">
    <property type="entry name" value="Peptidase_S9"/>
    <property type="match status" value="1"/>
</dbReference>
<dbReference type="AlphaFoldDB" id="A0A7W9TKM8"/>
<dbReference type="Gene3D" id="1.20.1440.110">
    <property type="entry name" value="acylaminoacyl peptidase"/>
    <property type="match status" value="1"/>
</dbReference>